<dbReference type="Gene3D" id="1.10.10.10">
    <property type="entry name" value="Winged helix-like DNA-binding domain superfamily/Winged helix DNA-binding domain"/>
    <property type="match status" value="1"/>
</dbReference>
<dbReference type="AlphaFoldDB" id="A0A545AL97"/>
<sequence>MEKLADRVAALEERVAALEGSPPPEPAEGAFWALDGLKQRTDGAGAVLYTGTVGLPTGERYDWQYGTPVETLLGADWSALADRLAALGHPVRLRLLHRVLDGARSTAELAADDELGTTGQLYHHLRQLTAAGWLESSGRGRYAVPGDRVVPLLAILSGVRS</sequence>
<evidence type="ECO:0000259" key="1">
    <source>
        <dbReference type="SMART" id="SM00418"/>
    </source>
</evidence>
<dbReference type="EMBL" id="VIRS01000020">
    <property type="protein sequence ID" value="TQS42086.1"/>
    <property type="molecule type" value="Genomic_DNA"/>
</dbReference>
<dbReference type="GO" id="GO:0003700">
    <property type="term" value="F:DNA-binding transcription factor activity"/>
    <property type="evidence" value="ECO:0007669"/>
    <property type="project" value="InterPro"/>
</dbReference>
<dbReference type="RefSeq" id="WP_142707487.1">
    <property type="nucleotide sequence ID" value="NZ_VIRS01000020.1"/>
</dbReference>
<accession>A0A545AL97</accession>
<reference evidence="2 3" key="1">
    <citation type="submission" date="2019-07" db="EMBL/GenBank/DDBJ databases">
        <title>Cryptosporangium phraense sp. nov., isolated from plant litter.</title>
        <authorList>
            <person name="Suriyachadkun C."/>
        </authorList>
    </citation>
    <scope>NUCLEOTIDE SEQUENCE [LARGE SCALE GENOMIC DNA]</scope>
    <source>
        <strain evidence="2 3">A-T 5661</strain>
    </source>
</reference>
<evidence type="ECO:0000313" key="3">
    <source>
        <dbReference type="Proteomes" id="UP000317982"/>
    </source>
</evidence>
<proteinExistence type="predicted"/>
<organism evidence="2 3">
    <name type="scientific">Cryptosporangium phraense</name>
    <dbReference type="NCBI Taxonomy" id="2593070"/>
    <lineage>
        <taxon>Bacteria</taxon>
        <taxon>Bacillati</taxon>
        <taxon>Actinomycetota</taxon>
        <taxon>Actinomycetes</taxon>
        <taxon>Cryptosporangiales</taxon>
        <taxon>Cryptosporangiaceae</taxon>
        <taxon>Cryptosporangium</taxon>
    </lineage>
</organism>
<dbReference type="SUPFAM" id="SSF46785">
    <property type="entry name" value="Winged helix' DNA-binding domain"/>
    <property type="match status" value="1"/>
</dbReference>
<name>A0A545AL97_9ACTN</name>
<evidence type="ECO:0000313" key="2">
    <source>
        <dbReference type="EMBL" id="TQS42086.1"/>
    </source>
</evidence>
<gene>
    <name evidence="2" type="ORF">FL583_26225</name>
</gene>
<protein>
    <submittedName>
        <fullName evidence="2">Helix-turn-helix transcriptional regulator</fullName>
    </submittedName>
</protein>
<dbReference type="Proteomes" id="UP000317982">
    <property type="component" value="Unassembled WGS sequence"/>
</dbReference>
<dbReference type="InterPro" id="IPR001845">
    <property type="entry name" value="HTH_ArsR_DNA-bd_dom"/>
</dbReference>
<dbReference type="SMART" id="SM00418">
    <property type="entry name" value="HTH_ARSR"/>
    <property type="match status" value="1"/>
</dbReference>
<feature type="domain" description="HTH arsR-type" evidence="1">
    <location>
        <begin position="82"/>
        <end position="158"/>
    </location>
</feature>
<dbReference type="InterPro" id="IPR036388">
    <property type="entry name" value="WH-like_DNA-bd_sf"/>
</dbReference>
<dbReference type="OrthoDB" id="3730926at2"/>
<dbReference type="InParanoid" id="A0A545AL97"/>
<dbReference type="InterPro" id="IPR036390">
    <property type="entry name" value="WH_DNA-bd_sf"/>
</dbReference>
<keyword evidence="3" id="KW-1185">Reference proteome</keyword>
<dbReference type="InterPro" id="IPR011991">
    <property type="entry name" value="ArsR-like_HTH"/>
</dbReference>
<comment type="caution">
    <text evidence="2">The sequence shown here is derived from an EMBL/GenBank/DDBJ whole genome shotgun (WGS) entry which is preliminary data.</text>
</comment>
<dbReference type="CDD" id="cd00090">
    <property type="entry name" value="HTH_ARSR"/>
    <property type="match status" value="1"/>
</dbReference>